<organism evidence="1 2">
    <name type="scientific">Zizania palustris</name>
    <name type="common">Northern wild rice</name>
    <dbReference type="NCBI Taxonomy" id="103762"/>
    <lineage>
        <taxon>Eukaryota</taxon>
        <taxon>Viridiplantae</taxon>
        <taxon>Streptophyta</taxon>
        <taxon>Embryophyta</taxon>
        <taxon>Tracheophyta</taxon>
        <taxon>Spermatophyta</taxon>
        <taxon>Magnoliopsida</taxon>
        <taxon>Liliopsida</taxon>
        <taxon>Poales</taxon>
        <taxon>Poaceae</taxon>
        <taxon>BOP clade</taxon>
        <taxon>Oryzoideae</taxon>
        <taxon>Oryzeae</taxon>
        <taxon>Zizaniinae</taxon>
        <taxon>Zizania</taxon>
    </lineage>
</organism>
<comment type="caution">
    <text evidence="1">The sequence shown here is derived from an EMBL/GenBank/DDBJ whole genome shotgun (WGS) entry which is preliminary data.</text>
</comment>
<dbReference type="AlphaFoldDB" id="A0A8J5SRT5"/>
<reference evidence="1" key="1">
    <citation type="journal article" date="2021" name="bioRxiv">
        <title>Whole Genome Assembly and Annotation of Northern Wild Rice, Zizania palustris L., Supports a Whole Genome Duplication in the Zizania Genus.</title>
        <authorList>
            <person name="Haas M."/>
            <person name="Kono T."/>
            <person name="Macchietto M."/>
            <person name="Millas R."/>
            <person name="McGilp L."/>
            <person name="Shao M."/>
            <person name="Duquette J."/>
            <person name="Hirsch C.N."/>
            <person name="Kimball J."/>
        </authorList>
    </citation>
    <scope>NUCLEOTIDE SEQUENCE</scope>
    <source>
        <tissue evidence="1">Fresh leaf tissue</tissue>
    </source>
</reference>
<keyword evidence="2" id="KW-1185">Reference proteome</keyword>
<evidence type="ECO:0000313" key="2">
    <source>
        <dbReference type="Proteomes" id="UP000729402"/>
    </source>
</evidence>
<accession>A0A8J5SRT5</accession>
<name>A0A8J5SRT5_ZIZPA</name>
<dbReference type="EMBL" id="JAAALK010000283">
    <property type="protein sequence ID" value="KAG8070012.1"/>
    <property type="molecule type" value="Genomic_DNA"/>
</dbReference>
<dbReference type="Proteomes" id="UP000729402">
    <property type="component" value="Unassembled WGS sequence"/>
</dbReference>
<evidence type="ECO:0000313" key="1">
    <source>
        <dbReference type="EMBL" id="KAG8070012.1"/>
    </source>
</evidence>
<reference evidence="1" key="2">
    <citation type="submission" date="2021-02" db="EMBL/GenBank/DDBJ databases">
        <authorList>
            <person name="Kimball J.A."/>
            <person name="Haas M.W."/>
            <person name="Macchietto M."/>
            <person name="Kono T."/>
            <person name="Duquette J."/>
            <person name="Shao M."/>
        </authorList>
    </citation>
    <scope>NUCLEOTIDE SEQUENCE</scope>
    <source>
        <tissue evidence="1">Fresh leaf tissue</tissue>
    </source>
</reference>
<proteinExistence type="predicted"/>
<gene>
    <name evidence="1" type="ORF">GUJ93_ZPchr0006g41793</name>
</gene>
<protein>
    <submittedName>
        <fullName evidence="1">Uncharacterized protein</fullName>
    </submittedName>
</protein>
<sequence length="83" mass="8780">MVTICQITSNKGRPLGIVTHSRVRSLRWHVVVAASPLRWPAVAAASPSATATAPSCLLQPEDTTHSAAPILVRRHLLASHSPG</sequence>